<keyword evidence="1" id="KW-0812">Transmembrane</keyword>
<accession>A0A1B7N0G6</accession>
<dbReference type="EMBL" id="KV448300">
    <property type="protein sequence ID" value="OAX38344.1"/>
    <property type="molecule type" value="Genomic_DNA"/>
</dbReference>
<dbReference type="InParanoid" id="A0A1B7N0G6"/>
<evidence type="ECO:0000256" key="1">
    <source>
        <dbReference type="SAM" id="Phobius"/>
    </source>
</evidence>
<dbReference type="Proteomes" id="UP000092154">
    <property type="component" value="Unassembled WGS sequence"/>
</dbReference>
<organism evidence="2 3">
    <name type="scientific">Rhizopogon vinicolor AM-OR11-026</name>
    <dbReference type="NCBI Taxonomy" id="1314800"/>
    <lineage>
        <taxon>Eukaryota</taxon>
        <taxon>Fungi</taxon>
        <taxon>Dikarya</taxon>
        <taxon>Basidiomycota</taxon>
        <taxon>Agaricomycotina</taxon>
        <taxon>Agaricomycetes</taxon>
        <taxon>Agaricomycetidae</taxon>
        <taxon>Boletales</taxon>
        <taxon>Suillineae</taxon>
        <taxon>Rhizopogonaceae</taxon>
        <taxon>Rhizopogon</taxon>
    </lineage>
</organism>
<keyword evidence="1" id="KW-0472">Membrane</keyword>
<name>A0A1B7N0G6_9AGAM</name>
<protein>
    <submittedName>
        <fullName evidence="2">Uncharacterized protein</fullName>
    </submittedName>
</protein>
<gene>
    <name evidence="2" type="ORF">K503DRAFT_770588</name>
</gene>
<reference evidence="2 3" key="1">
    <citation type="submission" date="2016-06" db="EMBL/GenBank/DDBJ databases">
        <title>Comparative genomics of the ectomycorrhizal sister species Rhizopogon vinicolor and Rhizopogon vesiculosus (Basidiomycota: Boletales) reveals a divergence of the mating type B locus.</title>
        <authorList>
            <consortium name="DOE Joint Genome Institute"/>
            <person name="Mujic A.B."/>
            <person name="Kuo A."/>
            <person name="Tritt A."/>
            <person name="Lipzen A."/>
            <person name="Chen C."/>
            <person name="Johnson J."/>
            <person name="Sharma A."/>
            <person name="Barry K."/>
            <person name="Grigoriev I.V."/>
            <person name="Spatafora J.W."/>
        </authorList>
    </citation>
    <scope>NUCLEOTIDE SEQUENCE [LARGE SCALE GENOMIC DNA]</scope>
    <source>
        <strain evidence="2 3">AM-OR11-026</strain>
    </source>
</reference>
<keyword evidence="1" id="KW-1133">Transmembrane helix</keyword>
<sequence length="94" mass="10449">MFEVEGDIKGRPNYKWIFLLSGLWYPVPFGSVAVFVYDGVNEYGASTSKCLPNFEINAPKQHNAPLLQIVFLSQVRIIKGINIPRGKHVNGGVS</sequence>
<keyword evidence="3" id="KW-1185">Reference proteome</keyword>
<evidence type="ECO:0000313" key="3">
    <source>
        <dbReference type="Proteomes" id="UP000092154"/>
    </source>
</evidence>
<proteinExistence type="predicted"/>
<feature type="transmembrane region" description="Helical" evidence="1">
    <location>
        <begin position="16"/>
        <end position="37"/>
    </location>
</feature>
<dbReference type="AlphaFoldDB" id="A0A1B7N0G6"/>
<evidence type="ECO:0000313" key="2">
    <source>
        <dbReference type="EMBL" id="OAX38344.1"/>
    </source>
</evidence>